<evidence type="ECO:0000313" key="2">
    <source>
        <dbReference type="EMBL" id="KAJ4271394.1"/>
    </source>
</evidence>
<feature type="compositionally biased region" description="Polar residues" evidence="1">
    <location>
        <begin position="397"/>
        <end position="428"/>
    </location>
</feature>
<organism evidence="2 3">
    <name type="scientific">Fusarium torreyae</name>
    <dbReference type="NCBI Taxonomy" id="1237075"/>
    <lineage>
        <taxon>Eukaryota</taxon>
        <taxon>Fungi</taxon>
        <taxon>Dikarya</taxon>
        <taxon>Ascomycota</taxon>
        <taxon>Pezizomycotina</taxon>
        <taxon>Sordariomycetes</taxon>
        <taxon>Hypocreomycetidae</taxon>
        <taxon>Hypocreales</taxon>
        <taxon>Nectriaceae</taxon>
        <taxon>Fusarium</taxon>
    </lineage>
</organism>
<feature type="compositionally biased region" description="Polar residues" evidence="1">
    <location>
        <begin position="448"/>
        <end position="461"/>
    </location>
</feature>
<accession>A0A9W8SFP5</accession>
<name>A0A9W8SFP5_9HYPO</name>
<reference evidence="2" key="1">
    <citation type="submission" date="2022-09" db="EMBL/GenBank/DDBJ databases">
        <title>Fusarium specimens isolated from Avocado Roots.</title>
        <authorList>
            <person name="Stajich J."/>
            <person name="Roper C."/>
            <person name="Heimlech-Rivalta G."/>
        </authorList>
    </citation>
    <scope>NUCLEOTIDE SEQUENCE</scope>
    <source>
        <strain evidence="2">CF00136</strain>
    </source>
</reference>
<dbReference type="AlphaFoldDB" id="A0A9W8SFP5"/>
<feature type="compositionally biased region" description="Pro residues" evidence="1">
    <location>
        <begin position="330"/>
        <end position="339"/>
    </location>
</feature>
<comment type="caution">
    <text evidence="2">The sequence shown here is derived from an EMBL/GenBank/DDBJ whole genome shotgun (WGS) entry which is preliminary data.</text>
</comment>
<feature type="region of interest" description="Disordered" evidence="1">
    <location>
        <begin position="397"/>
        <end position="461"/>
    </location>
</feature>
<feature type="region of interest" description="Disordered" evidence="1">
    <location>
        <begin position="1"/>
        <end position="211"/>
    </location>
</feature>
<feature type="compositionally biased region" description="Basic residues" evidence="1">
    <location>
        <begin position="716"/>
        <end position="726"/>
    </location>
</feature>
<feature type="compositionally biased region" description="Low complexity" evidence="1">
    <location>
        <begin position="340"/>
        <end position="358"/>
    </location>
</feature>
<feature type="compositionally biased region" description="Basic and acidic residues" evidence="1">
    <location>
        <begin position="30"/>
        <end position="41"/>
    </location>
</feature>
<keyword evidence="3" id="KW-1185">Reference proteome</keyword>
<evidence type="ECO:0000313" key="3">
    <source>
        <dbReference type="Proteomes" id="UP001152049"/>
    </source>
</evidence>
<protein>
    <submittedName>
        <fullName evidence="2">Uncharacterized protein</fullName>
    </submittedName>
</protein>
<dbReference type="EMBL" id="JAOQAZ010000001">
    <property type="protein sequence ID" value="KAJ4271394.1"/>
    <property type="molecule type" value="Genomic_DNA"/>
</dbReference>
<feature type="compositionally biased region" description="Low complexity" evidence="1">
    <location>
        <begin position="430"/>
        <end position="441"/>
    </location>
</feature>
<dbReference type="Proteomes" id="UP001152049">
    <property type="component" value="Unassembled WGS sequence"/>
</dbReference>
<proteinExistence type="predicted"/>
<feature type="region of interest" description="Disordered" evidence="1">
    <location>
        <begin position="328"/>
        <end position="358"/>
    </location>
</feature>
<feature type="compositionally biased region" description="Acidic residues" evidence="1">
    <location>
        <begin position="122"/>
        <end position="135"/>
    </location>
</feature>
<feature type="region of interest" description="Disordered" evidence="1">
    <location>
        <begin position="705"/>
        <end position="726"/>
    </location>
</feature>
<feature type="compositionally biased region" description="Basic residues" evidence="1">
    <location>
        <begin position="80"/>
        <end position="96"/>
    </location>
</feature>
<feature type="compositionally biased region" description="Basic and acidic residues" evidence="1">
    <location>
        <begin position="706"/>
        <end position="715"/>
    </location>
</feature>
<dbReference type="OrthoDB" id="1703270at2759"/>
<sequence>MNPCAPTFIPTIPSEDESSDDDDTNSPSSEEARHPYQEVRSPKKSRHSRELPSIVIDPDRYDSMFPSLQTANPLKEPAVRKTKTKKKRRMGKRPKRPINIDEGSPRQFNPASEKRKAPECAYSDDEDDESEEESTMEYLKPTVYTPTKSLELLKPTVYTPPTSSRNAYRRPEWRRHRISRSADAKLRPYRPPTPHPDGKSRGSRGRRAPTPLAKVVSPVEYAVPIGYQPSSYGYYAMGPPGPVMPPPPPMNYAPHMPPPLPYSPVPWAITPAPWPVPVPQPQVVFCPPGCDGNHTHEPWAMFEGTSGTYYAPMPLLQPQPQVQMQMQMQPLPPPLPQPQPDSESSSSSSPESTSSSLMMSVPVGKDRQLLGVVDHHKSTPEKIEKELRQVAEYSKSTGFIPTRQAQSAQDSPSTIRSGRINLNRQGPNLGQKQSQGKSQNPSNPPQNAPTGPASSRQLPQSFSATVKQALHLTGSETGAWSQSKRWTSFVTKERQAFQKMMANLRYMGADQSPFVPQNPAELTAFKAGLAESKTKKLDREVQRRLAETNAKIAANADDKTKPLMELLGGKEFEDAHLSPVFAANNCFNKEPPAEPLLLADWPSLAEFKEEGDKRASRQGRCLPLPRLNVVAYRFSARLSEVFNPDKTIRWEKKVVQVGSRHLCPITEFEPWVTPPVELQLDEAPFFLEDVLRDIDTVDAVDAADAEVEKVDDKEEKKKKKKAEKKE</sequence>
<gene>
    <name evidence="2" type="ORF">NW762_000096</name>
</gene>
<feature type="compositionally biased region" description="Acidic residues" evidence="1">
    <location>
        <begin position="14"/>
        <end position="24"/>
    </location>
</feature>
<evidence type="ECO:0000256" key="1">
    <source>
        <dbReference type="SAM" id="MobiDB-lite"/>
    </source>
</evidence>